<dbReference type="EMBL" id="VYKK01000013">
    <property type="protein sequence ID" value="KAA9004694.1"/>
    <property type="molecule type" value="Genomic_DNA"/>
</dbReference>
<protein>
    <submittedName>
        <fullName evidence="2">Carboxymuconolactone decarboxylase family protein</fullName>
    </submittedName>
</protein>
<dbReference type="OrthoDB" id="9154867at2"/>
<organism evidence="2 3">
    <name type="scientific">Paenibacillus spiritus</name>
    <dbReference type="NCBI Taxonomy" id="2496557"/>
    <lineage>
        <taxon>Bacteria</taxon>
        <taxon>Bacillati</taxon>
        <taxon>Bacillota</taxon>
        <taxon>Bacilli</taxon>
        <taxon>Bacillales</taxon>
        <taxon>Paenibacillaceae</taxon>
        <taxon>Paenibacillus</taxon>
    </lineage>
</organism>
<sequence length="106" mass="10984">MEPASLVSSAFALFEKEAPAHRKAWLEAVQGLEAASRLDPKTEALAYLAVLAAARLDSGLPFHVKQAQHAGATREEIISAVLVGLPAVGNGVISALPAVIASLEES</sequence>
<dbReference type="GO" id="GO:0051920">
    <property type="term" value="F:peroxiredoxin activity"/>
    <property type="evidence" value="ECO:0007669"/>
    <property type="project" value="InterPro"/>
</dbReference>
<name>A0A5J5GB44_9BACL</name>
<dbReference type="SUPFAM" id="SSF69118">
    <property type="entry name" value="AhpD-like"/>
    <property type="match status" value="1"/>
</dbReference>
<feature type="domain" description="Carboxymuconolactone decarboxylase-like" evidence="1">
    <location>
        <begin position="19"/>
        <end position="96"/>
    </location>
</feature>
<dbReference type="PANTHER" id="PTHR33930">
    <property type="entry name" value="ALKYL HYDROPEROXIDE REDUCTASE AHPD"/>
    <property type="match status" value="1"/>
</dbReference>
<evidence type="ECO:0000313" key="2">
    <source>
        <dbReference type="EMBL" id="KAA9004694.1"/>
    </source>
</evidence>
<dbReference type="Gene3D" id="1.20.1290.10">
    <property type="entry name" value="AhpD-like"/>
    <property type="match status" value="1"/>
</dbReference>
<proteinExistence type="predicted"/>
<accession>A0A5J5GB44</accession>
<dbReference type="RefSeq" id="WP_150458156.1">
    <property type="nucleotide sequence ID" value="NZ_VYKK01000013.1"/>
</dbReference>
<reference evidence="2 3" key="1">
    <citation type="submission" date="2019-09" db="EMBL/GenBank/DDBJ databases">
        <title>Bacillus ochoae sp. nov., Paenibacillus whitsoniae sp. nov., Paenibacillus spiritus sp. nov. Isolated from the Mars Exploration Rover during spacecraft assembly.</title>
        <authorList>
            <person name="Seuylemezian A."/>
            <person name="Vaishampayan P."/>
        </authorList>
    </citation>
    <scope>NUCLEOTIDE SEQUENCE [LARGE SCALE GENOMIC DNA]</scope>
    <source>
        <strain evidence="2 3">MER_111</strain>
    </source>
</reference>
<keyword evidence="3" id="KW-1185">Reference proteome</keyword>
<dbReference type="Proteomes" id="UP000367750">
    <property type="component" value="Unassembled WGS sequence"/>
</dbReference>
<dbReference type="AlphaFoldDB" id="A0A5J5GB44"/>
<evidence type="ECO:0000313" key="3">
    <source>
        <dbReference type="Proteomes" id="UP000367750"/>
    </source>
</evidence>
<dbReference type="InterPro" id="IPR029032">
    <property type="entry name" value="AhpD-like"/>
</dbReference>
<comment type="caution">
    <text evidence="2">The sequence shown here is derived from an EMBL/GenBank/DDBJ whole genome shotgun (WGS) entry which is preliminary data.</text>
</comment>
<dbReference type="Pfam" id="PF02627">
    <property type="entry name" value="CMD"/>
    <property type="match status" value="1"/>
</dbReference>
<dbReference type="PANTHER" id="PTHR33930:SF2">
    <property type="entry name" value="BLR3452 PROTEIN"/>
    <property type="match status" value="1"/>
</dbReference>
<dbReference type="InterPro" id="IPR003779">
    <property type="entry name" value="CMD-like"/>
</dbReference>
<gene>
    <name evidence="2" type="ORF">F4V43_10245</name>
</gene>
<evidence type="ECO:0000259" key="1">
    <source>
        <dbReference type="Pfam" id="PF02627"/>
    </source>
</evidence>